<dbReference type="EMBL" id="RJTM01000033">
    <property type="protein sequence ID" value="RNL90322.1"/>
    <property type="molecule type" value="Genomic_DNA"/>
</dbReference>
<proteinExistence type="predicted"/>
<dbReference type="AlphaFoldDB" id="A0A3N0ER94"/>
<comment type="caution">
    <text evidence="2">The sequence shown here is derived from an EMBL/GenBank/DDBJ whole genome shotgun (WGS) entry which is preliminary data.</text>
</comment>
<sequence length="183" mass="20992">MNKVFPRLETERLILGKIKEADISVIVKYAGNKKIAENTLNIPHPYTKEDAKFWVRNSNKGFENGTQFTFGIRIKPTNEFIGGIGLKIEPKFDRAEMGYWIAEKFWNNGFATEAVKAVLAYGFNGLKLNKILATHLVENSASGKVMIKNRMIKEGELKEHTKKNGVYQSLIQFRLTRTEFNQY</sequence>
<dbReference type="InterPro" id="IPR016181">
    <property type="entry name" value="Acyl_CoA_acyltransferase"/>
</dbReference>
<accession>A0A3N0ER94</accession>
<dbReference type="SUPFAM" id="SSF55729">
    <property type="entry name" value="Acyl-CoA N-acyltransferases (Nat)"/>
    <property type="match status" value="1"/>
</dbReference>
<dbReference type="OrthoDB" id="9811523at2"/>
<dbReference type="PANTHER" id="PTHR43792">
    <property type="entry name" value="GNAT FAMILY, PUTATIVE (AFU_ORTHOLOGUE AFUA_3G00765)-RELATED-RELATED"/>
    <property type="match status" value="1"/>
</dbReference>
<dbReference type="InterPro" id="IPR051531">
    <property type="entry name" value="N-acetyltransferase"/>
</dbReference>
<organism evidence="2 3">
    <name type="scientific">Sinomicrobium pectinilyticum</name>
    <dbReference type="NCBI Taxonomy" id="1084421"/>
    <lineage>
        <taxon>Bacteria</taxon>
        <taxon>Pseudomonadati</taxon>
        <taxon>Bacteroidota</taxon>
        <taxon>Flavobacteriia</taxon>
        <taxon>Flavobacteriales</taxon>
        <taxon>Flavobacteriaceae</taxon>
        <taxon>Sinomicrobium</taxon>
    </lineage>
</organism>
<feature type="domain" description="N-acetyltransferase" evidence="1">
    <location>
        <begin position="12"/>
        <end position="151"/>
    </location>
</feature>
<evidence type="ECO:0000313" key="2">
    <source>
        <dbReference type="EMBL" id="RNL90322.1"/>
    </source>
</evidence>
<dbReference type="PANTHER" id="PTHR43792:SF1">
    <property type="entry name" value="N-ACETYLTRANSFERASE DOMAIN-CONTAINING PROTEIN"/>
    <property type="match status" value="1"/>
</dbReference>
<name>A0A3N0ER94_SINP1</name>
<dbReference type="RefSeq" id="WP_123215209.1">
    <property type="nucleotide sequence ID" value="NZ_RJTM01000033.1"/>
</dbReference>
<gene>
    <name evidence="2" type="ORF">ED312_06525</name>
</gene>
<evidence type="ECO:0000259" key="1">
    <source>
        <dbReference type="Pfam" id="PF13302"/>
    </source>
</evidence>
<dbReference type="Gene3D" id="3.40.630.30">
    <property type="match status" value="1"/>
</dbReference>
<dbReference type="Proteomes" id="UP000267469">
    <property type="component" value="Unassembled WGS sequence"/>
</dbReference>
<evidence type="ECO:0000313" key="3">
    <source>
        <dbReference type="Proteomes" id="UP000267469"/>
    </source>
</evidence>
<keyword evidence="3" id="KW-1185">Reference proteome</keyword>
<protein>
    <submittedName>
        <fullName evidence="2">N-acetyltransferase</fullName>
    </submittedName>
</protein>
<keyword evidence="2" id="KW-0808">Transferase</keyword>
<dbReference type="Pfam" id="PF13302">
    <property type="entry name" value="Acetyltransf_3"/>
    <property type="match status" value="1"/>
</dbReference>
<dbReference type="GO" id="GO:0016747">
    <property type="term" value="F:acyltransferase activity, transferring groups other than amino-acyl groups"/>
    <property type="evidence" value="ECO:0007669"/>
    <property type="project" value="InterPro"/>
</dbReference>
<dbReference type="InterPro" id="IPR000182">
    <property type="entry name" value="GNAT_dom"/>
</dbReference>
<reference evidence="2 3" key="1">
    <citation type="submission" date="2018-10" db="EMBL/GenBank/DDBJ databases">
        <title>Sinomicrobium pectinilyticum sp. nov., a pectinase-producing bacterium isolated from alkaline and saline soil, and emended description of the genus Sinomicrobium.</title>
        <authorList>
            <person name="Cheng B."/>
            <person name="Li C."/>
            <person name="Lai Q."/>
            <person name="Du M."/>
            <person name="Shao Z."/>
            <person name="Xu P."/>
            <person name="Yang C."/>
        </authorList>
    </citation>
    <scope>NUCLEOTIDE SEQUENCE [LARGE SCALE GENOMIC DNA]</scope>
    <source>
        <strain evidence="2 3">5DNS001</strain>
    </source>
</reference>